<dbReference type="EMBL" id="FWWR01000009">
    <property type="protein sequence ID" value="SMB81412.1"/>
    <property type="molecule type" value="Genomic_DNA"/>
</dbReference>
<feature type="compositionally biased region" description="Polar residues" evidence="1">
    <location>
        <begin position="324"/>
        <end position="335"/>
    </location>
</feature>
<sequence>MPRYDIVDLSRTIYLAKEEFKKDIKKYEEYLKVSGNNYKYPYIHQISIYNMDPKATACAEFDYWKSIGRSVKRGEKGIPLLDIDSGRIKYIFDIRQTVSINHNISEVKLWKYDSKKHLDLLDELIDKFKEKDSKLLLSQEDKIDALVESNVRGKFNKILESLSDESLKSIQKVDLFNLLKESVKISISERMEVSYRLKEENLSLLSKISSSDIDKVLSISSNISKDILLDLGREIKRLEILEKIQERKDLEQTKELKERYNKLSSDINGEINFKGGLEDEREINIGRQGIPHGGGDLHTNRQGEFLRETGRDIQDGRIGGRHGSPNTQYGNSQGNRFKETQQMGKDEIELSQGEQRRGLSDNVFARDIDGSSSIKGKRDRGLYHEGRSQNDGNLGADRRTERRGLSEISEIEEEHGYDPARNRGKGDNLNLKNEEVESTSFFSADELSNQMQHLW</sequence>
<feature type="region of interest" description="Disordered" evidence="1">
    <location>
        <begin position="314"/>
        <end position="404"/>
    </location>
</feature>
<dbReference type="Proteomes" id="UP000192368">
    <property type="component" value="Unassembled WGS sequence"/>
</dbReference>
<evidence type="ECO:0000313" key="3">
    <source>
        <dbReference type="Proteomes" id="UP000192368"/>
    </source>
</evidence>
<name>A0A1W1UK37_PEPAS</name>
<evidence type="ECO:0000256" key="1">
    <source>
        <dbReference type="SAM" id="MobiDB-lite"/>
    </source>
</evidence>
<organism evidence="2 3">
    <name type="scientific">Peptoniphilus asaccharolyticus DSM 20463</name>
    <dbReference type="NCBI Taxonomy" id="573058"/>
    <lineage>
        <taxon>Bacteria</taxon>
        <taxon>Bacillati</taxon>
        <taxon>Bacillota</taxon>
        <taxon>Tissierellia</taxon>
        <taxon>Tissierellales</taxon>
        <taxon>Peptoniphilaceae</taxon>
        <taxon>Peptoniphilus</taxon>
    </lineage>
</organism>
<feature type="compositionally biased region" description="Basic and acidic residues" evidence="1">
    <location>
        <begin position="336"/>
        <end position="369"/>
    </location>
</feature>
<evidence type="ECO:0000313" key="2">
    <source>
        <dbReference type="EMBL" id="SMB81412.1"/>
    </source>
</evidence>
<dbReference type="STRING" id="573058.SAMN00017477_0359"/>
<accession>A0A1W1UK37</accession>
<dbReference type="AlphaFoldDB" id="A0A1W1UK37"/>
<reference evidence="3" key="1">
    <citation type="submission" date="2017-04" db="EMBL/GenBank/DDBJ databases">
        <authorList>
            <person name="Varghese N."/>
            <person name="Submissions S."/>
        </authorList>
    </citation>
    <scope>NUCLEOTIDE SEQUENCE [LARGE SCALE GENOMIC DNA]</scope>
    <source>
        <strain evidence="3">DSM 20463</strain>
    </source>
</reference>
<gene>
    <name evidence="2" type="ORF">SAMN00017477_0359</name>
</gene>
<feature type="compositionally biased region" description="Basic and acidic residues" evidence="1">
    <location>
        <begin position="379"/>
        <end position="388"/>
    </location>
</feature>
<protein>
    <submittedName>
        <fullName evidence="2">Conjugative transposon DNA recombination protein</fullName>
    </submittedName>
</protein>
<proteinExistence type="predicted"/>
<keyword evidence="3" id="KW-1185">Reference proteome</keyword>